<evidence type="ECO:0000256" key="1">
    <source>
        <dbReference type="SAM" id="MobiDB-lite"/>
    </source>
</evidence>
<evidence type="ECO:0000313" key="3">
    <source>
        <dbReference type="Proteomes" id="UP000799764"/>
    </source>
</evidence>
<proteinExistence type="predicted"/>
<protein>
    <submittedName>
        <fullName evidence="2">Uncharacterized protein</fullName>
    </submittedName>
</protein>
<organism evidence="2 3">
    <name type="scientific">Karstenula rhodostoma CBS 690.94</name>
    <dbReference type="NCBI Taxonomy" id="1392251"/>
    <lineage>
        <taxon>Eukaryota</taxon>
        <taxon>Fungi</taxon>
        <taxon>Dikarya</taxon>
        <taxon>Ascomycota</taxon>
        <taxon>Pezizomycotina</taxon>
        <taxon>Dothideomycetes</taxon>
        <taxon>Pleosporomycetidae</taxon>
        <taxon>Pleosporales</taxon>
        <taxon>Massarineae</taxon>
        <taxon>Didymosphaeriaceae</taxon>
        <taxon>Karstenula</taxon>
    </lineage>
</organism>
<sequence>MGQTSNRTTLKPDNSQLAQNAALAIRVALRSEWNRPGDAVSTVANEYICEKLNQAIWSVEGEQPDWEKYILGPLLDTCLAIYAAIDRDAKLVTQTVAVVLLAYDIIRQRNAVLTQPDRNFIENTFDRFLTSEALVAIREIVETETERCSGLDIDFGKLNALFVLESLLKEESLHRDEQQNGLLPEVIAAKALAESAKTPTTTSLASNGITSPPQPQTVSSHDIEIEYYINPGCALEFDCVVSIDVPNEDLVLETNKGYRVYVGEGVIVSKVEGKARTIEIRATTADGFERSATVIISPGNSYTIEDVTSVERVDETAYWTSFKTLKATIWARDGASCVYEHGGASVTIRNLLGS</sequence>
<dbReference type="OrthoDB" id="3774289at2759"/>
<dbReference type="EMBL" id="MU001507">
    <property type="protein sequence ID" value="KAF2440420.1"/>
    <property type="molecule type" value="Genomic_DNA"/>
</dbReference>
<name>A0A9P4U7R7_9PLEO</name>
<keyword evidence="3" id="KW-1185">Reference proteome</keyword>
<dbReference type="Proteomes" id="UP000799764">
    <property type="component" value="Unassembled WGS sequence"/>
</dbReference>
<evidence type="ECO:0000313" key="2">
    <source>
        <dbReference type="EMBL" id="KAF2440420.1"/>
    </source>
</evidence>
<gene>
    <name evidence="2" type="ORF">P171DRAFT_447385</name>
</gene>
<accession>A0A9P4U7R7</accession>
<dbReference type="AlphaFoldDB" id="A0A9P4U7R7"/>
<feature type="region of interest" description="Disordered" evidence="1">
    <location>
        <begin position="199"/>
        <end position="218"/>
    </location>
</feature>
<comment type="caution">
    <text evidence="2">The sequence shown here is derived from an EMBL/GenBank/DDBJ whole genome shotgun (WGS) entry which is preliminary data.</text>
</comment>
<reference evidence="2" key="1">
    <citation type="journal article" date="2020" name="Stud. Mycol.">
        <title>101 Dothideomycetes genomes: a test case for predicting lifestyles and emergence of pathogens.</title>
        <authorList>
            <person name="Haridas S."/>
            <person name="Albert R."/>
            <person name="Binder M."/>
            <person name="Bloem J."/>
            <person name="Labutti K."/>
            <person name="Salamov A."/>
            <person name="Andreopoulos B."/>
            <person name="Baker S."/>
            <person name="Barry K."/>
            <person name="Bills G."/>
            <person name="Bluhm B."/>
            <person name="Cannon C."/>
            <person name="Castanera R."/>
            <person name="Culley D."/>
            <person name="Daum C."/>
            <person name="Ezra D."/>
            <person name="Gonzalez J."/>
            <person name="Henrissat B."/>
            <person name="Kuo A."/>
            <person name="Liang C."/>
            <person name="Lipzen A."/>
            <person name="Lutzoni F."/>
            <person name="Magnuson J."/>
            <person name="Mondo S."/>
            <person name="Nolan M."/>
            <person name="Ohm R."/>
            <person name="Pangilinan J."/>
            <person name="Park H.-J."/>
            <person name="Ramirez L."/>
            <person name="Alfaro M."/>
            <person name="Sun H."/>
            <person name="Tritt A."/>
            <person name="Yoshinaga Y."/>
            <person name="Zwiers L.-H."/>
            <person name="Turgeon B."/>
            <person name="Goodwin S."/>
            <person name="Spatafora J."/>
            <person name="Crous P."/>
            <person name="Grigoriev I."/>
        </authorList>
    </citation>
    <scope>NUCLEOTIDE SEQUENCE</scope>
    <source>
        <strain evidence="2">CBS 690.94</strain>
    </source>
</reference>